<evidence type="ECO:0000256" key="1">
    <source>
        <dbReference type="SAM" id="MobiDB-lite"/>
    </source>
</evidence>
<name>A0A2G5ICQ1_CERBT</name>
<gene>
    <name evidence="2" type="ORF">CB0940_01859</name>
    <name evidence="3" type="ORF">RHO25_001923</name>
</gene>
<feature type="compositionally biased region" description="Gly residues" evidence="1">
    <location>
        <begin position="427"/>
        <end position="439"/>
    </location>
</feature>
<feature type="region of interest" description="Disordered" evidence="1">
    <location>
        <begin position="1"/>
        <end position="53"/>
    </location>
</feature>
<accession>A0A2G5ICQ1</accession>
<dbReference type="OrthoDB" id="10369609at2759"/>
<dbReference type="EMBL" id="LKMD01000100">
    <property type="protein sequence ID" value="PIB02482.1"/>
    <property type="molecule type" value="Genomic_DNA"/>
</dbReference>
<dbReference type="AlphaFoldDB" id="A0A2G5ICQ1"/>
<feature type="compositionally biased region" description="Low complexity" evidence="1">
    <location>
        <begin position="1"/>
        <end position="14"/>
    </location>
</feature>
<reference evidence="2 4" key="1">
    <citation type="submission" date="2015-10" db="EMBL/GenBank/DDBJ databases">
        <title>The cercosporin biosynthetic gene cluster was horizontally transferred to several fungal lineages and shown to be expanded in Cercospora beticola based on microsynteny with recipient genomes.</title>
        <authorList>
            <person name="De Jonge R."/>
            <person name="Ebert M.K."/>
            <person name="Suttle J.C."/>
            <person name="Jurick Ii W.M."/>
            <person name="Secor G.A."/>
            <person name="Thomma B.P."/>
            <person name="Van De Peer Y."/>
            <person name="Bolton M.D."/>
        </authorList>
    </citation>
    <scope>NUCLEOTIDE SEQUENCE [LARGE SCALE GENOMIC DNA]</scope>
    <source>
        <strain evidence="2 4">09-40</strain>
    </source>
</reference>
<reference evidence="3 5" key="2">
    <citation type="submission" date="2023-09" db="EMBL/GenBank/DDBJ databases">
        <title>Complete-Gapless Cercospora beticola genome.</title>
        <authorList>
            <person name="Wyatt N.A."/>
            <person name="Spanner R.E."/>
            <person name="Bolton M.D."/>
        </authorList>
    </citation>
    <scope>NUCLEOTIDE SEQUENCE [LARGE SCALE GENOMIC DNA]</scope>
    <source>
        <strain evidence="3">Cb09-40</strain>
    </source>
</reference>
<proteinExistence type="predicted"/>
<protein>
    <submittedName>
        <fullName evidence="2">Uncharacterized protein</fullName>
    </submittedName>
</protein>
<sequence>MAPKKAAAPNNNENVTSSVVGNTSKESAALHNSSSKRAIEARIADSSVESAKNDDHDYLGPHHLGPHGVQKPSGTCLEEGAHVIAQEMGGTSLVPGPASIGHKLEILVNKVAPGSPVERFIVNLPSDSSAQEYTIDSPGFLKTKGEVASGYQLMLKALYNTTAEKIPAHYLQDPSPNPGGELENLTRDDQDYIWGVTGALKQMTVEHLTPDQQNELRRYLRHQHAVLETIFSRLWASLWRDPEQNQKTVKQNGGYMWLRVCLDDGELDYKSNLAIPCPAPARHLSGRPGYSIEKLRPIWVSKLDHGLGPGPAAHFIFNFTSTELENMHPDERMLYIEVVHASDARAKDLERVVIVEGPNVLRPDLRYFMQIEPVPFKWSDAMVELTPGKFEEVREESVQEEAVIPRSRAERRRQQREADAKSKRDGQSGGGGQKKSGKN</sequence>
<evidence type="ECO:0000313" key="3">
    <source>
        <dbReference type="EMBL" id="WPA97314.1"/>
    </source>
</evidence>
<organism evidence="2 4">
    <name type="scientific">Cercospora beticola</name>
    <name type="common">Sugarbeet leaf spot fungus</name>
    <dbReference type="NCBI Taxonomy" id="122368"/>
    <lineage>
        <taxon>Eukaryota</taxon>
        <taxon>Fungi</taxon>
        <taxon>Dikarya</taxon>
        <taxon>Ascomycota</taxon>
        <taxon>Pezizomycotina</taxon>
        <taxon>Dothideomycetes</taxon>
        <taxon>Dothideomycetidae</taxon>
        <taxon>Mycosphaerellales</taxon>
        <taxon>Mycosphaerellaceae</taxon>
        <taxon>Cercospora</taxon>
    </lineage>
</organism>
<evidence type="ECO:0000313" key="4">
    <source>
        <dbReference type="Proteomes" id="UP000230605"/>
    </source>
</evidence>
<dbReference type="EMBL" id="CP134184">
    <property type="protein sequence ID" value="WPA97314.1"/>
    <property type="molecule type" value="Genomic_DNA"/>
</dbReference>
<evidence type="ECO:0000313" key="5">
    <source>
        <dbReference type="Proteomes" id="UP001302367"/>
    </source>
</evidence>
<feature type="compositionally biased region" description="Polar residues" evidence="1">
    <location>
        <begin position="15"/>
        <end position="36"/>
    </location>
</feature>
<dbReference type="Proteomes" id="UP000230605">
    <property type="component" value="Chromosome 1"/>
</dbReference>
<dbReference type="Proteomes" id="UP001302367">
    <property type="component" value="Chromosome 1"/>
</dbReference>
<keyword evidence="5" id="KW-1185">Reference proteome</keyword>
<feature type="region of interest" description="Disordered" evidence="1">
    <location>
        <begin position="391"/>
        <end position="439"/>
    </location>
</feature>
<evidence type="ECO:0000313" key="2">
    <source>
        <dbReference type="EMBL" id="PIB02482.1"/>
    </source>
</evidence>
<feature type="compositionally biased region" description="Basic and acidic residues" evidence="1">
    <location>
        <begin position="415"/>
        <end position="426"/>
    </location>
</feature>